<evidence type="ECO:0000256" key="1">
    <source>
        <dbReference type="SAM" id="MobiDB-lite"/>
    </source>
</evidence>
<organism evidence="2 3">
    <name type="scientific">Thlaspi arvense</name>
    <name type="common">Field penny-cress</name>
    <dbReference type="NCBI Taxonomy" id="13288"/>
    <lineage>
        <taxon>Eukaryota</taxon>
        <taxon>Viridiplantae</taxon>
        <taxon>Streptophyta</taxon>
        <taxon>Embryophyta</taxon>
        <taxon>Tracheophyta</taxon>
        <taxon>Spermatophyta</taxon>
        <taxon>Magnoliopsida</taxon>
        <taxon>eudicotyledons</taxon>
        <taxon>Gunneridae</taxon>
        <taxon>Pentapetalae</taxon>
        <taxon>rosids</taxon>
        <taxon>malvids</taxon>
        <taxon>Brassicales</taxon>
        <taxon>Brassicaceae</taxon>
        <taxon>Thlaspideae</taxon>
        <taxon>Thlaspi</taxon>
    </lineage>
</organism>
<feature type="compositionally biased region" description="Polar residues" evidence="1">
    <location>
        <begin position="14"/>
        <end position="26"/>
    </location>
</feature>
<dbReference type="EMBL" id="OU466863">
    <property type="protein sequence ID" value="CAH2078293.1"/>
    <property type="molecule type" value="Genomic_DNA"/>
</dbReference>
<proteinExistence type="predicted"/>
<evidence type="ECO:0000313" key="3">
    <source>
        <dbReference type="Proteomes" id="UP000836841"/>
    </source>
</evidence>
<sequence length="179" mass="19876">MGKSVRLCRRSHTSVESSSENYTTDDVLSCEDGSNDPRSSDSKTESNSSSDSGTESNWSSDPTASTGLLAIIRVLSDSLLRTEMAEMEMIKAREVARWEAEKRRLDVEVELTEMVLQTHLQATTSLVVGEQKISTARRKRKRSAVEDHESSASSFTTREQSLALLGLLQLNLIFWSSLT</sequence>
<name>A0AAU9T8E0_THLAR</name>
<feature type="compositionally biased region" description="Basic residues" evidence="1">
    <location>
        <begin position="1"/>
        <end position="12"/>
    </location>
</feature>
<protein>
    <submittedName>
        <fullName evidence="2">Uncharacterized protein</fullName>
    </submittedName>
</protein>
<dbReference type="AlphaFoldDB" id="A0AAU9T8E0"/>
<dbReference type="Proteomes" id="UP000836841">
    <property type="component" value="Chromosome 7"/>
</dbReference>
<reference evidence="2 3" key="1">
    <citation type="submission" date="2022-03" db="EMBL/GenBank/DDBJ databases">
        <authorList>
            <person name="Nunn A."/>
            <person name="Chopra R."/>
            <person name="Nunn A."/>
            <person name="Contreras Garrido A."/>
        </authorList>
    </citation>
    <scope>NUCLEOTIDE SEQUENCE [LARGE SCALE GENOMIC DNA]</scope>
</reference>
<feature type="compositionally biased region" description="Low complexity" evidence="1">
    <location>
        <begin position="45"/>
        <end position="60"/>
    </location>
</feature>
<gene>
    <name evidence="2" type="ORF">TAV2_LOCUS22538</name>
</gene>
<accession>A0AAU9T8E0</accession>
<keyword evidence="3" id="KW-1185">Reference proteome</keyword>
<feature type="region of interest" description="Disordered" evidence="1">
    <location>
        <begin position="1"/>
        <end position="62"/>
    </location>
</feature>
<evidence type="ECO:0000313" key="2">
    <source>
        <dbReference type="EMBL" id="CAH2078293.1"/>
    </source>
</evidence>